<feature type="signal peptide" evidence="8">
    <location>
        <begin position="1"/>
        <end position="21"/>
    </location>
</feature>
<dbReference type="SUPFAM" id="SSF53474">
    <property type="entry name" value="alpha/beta-Hydrolases"/>
    <property type="match status" value="1"/>
</dbReference>
<evidence type="ECO:0000256" key="4">
    <source>
        <dbReference type="ARBA" id="ARBA00022797"/>
    </source>
</evidence>
<dbReference type="InterPro" id="IPR029058">
    <property type="entry name" value="AB_hydrolase_fold"/>
</dbReference>
<dbReference type="AlphaFoldDB" id="A0A0H3WF09"/>
<dbReference type="EC" id="3.3.2.9" evidence="6"/>
<dbReference type="Pfam" id="PF06441">
    <property type="entry name" value="EHN"/>
    <property type="match status" value="1"/>
</dbReference>
<evidence type="ECO:0000256" key="7">
    <source>
        <dbReference type="PIRSR" id="PIRSR001112-1"/>
    </source>
</evidence>
<dbReference type="GO" id="GO:0033961">
    <property type="term" value="F:cis-stilbene-oxide hydrolase activity"/>
    <property type="evidence" value="ECO:0007669"/>
    <property type="project" value="UniProtKB-UniRule"/>
</dbReference>
<evidence type="ECO:0000256" key="3">
    <source>
        <dbReference type="ARBA" id="ARBA00010088"/>
    </source>
</evidence>
<feature type="active site" description="Proton donor" evidence="7">
    <location>
        <position position="378"/>
    </location>
</feature>
<evidence type="ECO:0000256" key="8">
    <source>
        <dbReference type="SAM" id="SignalP"/>
    </source>
</evidence>
<evidence type="ECO:0000313" key="10">
    <source>
        <dbReference type="EMBL" id="AKL71620.1"/>
    </source>
</evidence>
<keyword evidence="4 6" id="KW-0058">Aromatic hydrocarbons catabolism</keyword>
<evidence type="ECO:0000256" key="6">
    <source>
        <dbReference type="PIRNR" id="PIRNR001112"/>
    </source>
</evidence>
<dbReference type="Gene3D" id="3.40.50.1820">
    <property type="entry name" value="alpha/beta hydrolase"/>
    <property type="match status" value="1"/>
</dbReference>
<accession>A0A0H3WF09</accession>
<evidence type="ECO:0000259" key="9">
    <source>
        <dbReference type="Pfam" id="PF06441"/>
    </source>
</evidence>
<feature type="active site" description="Nucleophile" evidence="7">
    <location>
        <position position="228"/>
    </location>
</feature>
<comment type="subcellular location">
    <subcellularLocation>
        <location evidence="6">Endoplasmic reticulum membrane</location>
    </subcellularLocation>
    <subcellularLocation>
        <location evidence="2">Microsome membrane</location>
        <topology evidence="2">Single-pass membrane protein</topology>
    </subcellularLocation>
</comment>
<dbReference type="PANTHER" id="PTHR21661">
    <property type="entry name" value="EPOXIDE HYDROLASE 1-RELATED"/>
    <property type="match status" value="1"/>
</dbReference>
<keyword evidence="5 6" id="KW-0378">Hydrolase</keyword>
<evidence type="ECO:0000256" key="5">
    <source>
        <dbReference type="ARBA" id="ARBA00022801"/>
    </source>
</evidence>
<name>A0A0H3WF09_MACRS</name>
<proteinExistence type="evidence at transcript level"/>
<keyword evidence="6" id="KW-0472">Membrane</keyword>
<reference evidence="10" key="1">
    <citation type="submission" date="2014-10" db="EMBL/GenBank/DDBJ databases">
        <authorList>
            <person name="Cheng H.L."/>
            <person name="Pan Q."/>
            <person name="Xu J.H."/>
            <person name="Zhang X.Q."/>
            <person name="Yi L.F."/>
            <person name="Peng Y.X."/>
            <person name="Chen J.M."/>
        </authorList>
    </citation>
    <scope>NUCLEOTIDE SEQUENCE</scope>
    <source>
        <tissue evidence="10">Liver</tissue>
    </source>
</reference>
<dbReference type="PRINTS" id="PR00412">
    <property type="entry name" value="EPOXHYDRLASE"/>
</dbReference>
<evidence type="ECO:0000256" key="1">
    <source>
        <dbReference type="ARBA" id="ARBA00000221"/>
    </source>
</evidence>
<keyword evidence="6" id="KW-0256">Endoplasmic reticulum</keyword>
<comment type="similarity">
    <text evidence="3 6">Belongs to the peptidase S33 family.</text>
</comment>
<organism evidence="10">
    <name type="scientific">Macrobrachium rosenbergii</name>
    <name type="common">Giant fresh water prawn</name>
    <dbReference type="NCBI Taxonomy" id="79674"/>
    <lineage>
        <taxon>Eukaryota</taxon>
        <taxon>Metazoa</taxon>
        <taxon>Ecdysozoa</taxon>
        <taxon>Arthropoda</taxon>
        <taxon>Crustacea</taxon>
        <taxon>Multicrustacea</taxon>
        <taxon>Malacostraca</taxon>
        <taxon>Eumalacostraca</taxon>
        <taxon>Eucarida</taxon>
        <taxon>Decapoda</taxon>
        <taxon>Pleocyemata</taxon>
        <taxon>Caridea</taxon>
        <taxon>Palaemonoidea</taxon>
        <taxon>Palaemonidae</taxon>
        <taxon>Macrobrachium</taxon>
    </lineage>
</organism>
<dbReference type="InterPro" id="IPR016292">
    <property type="entry name" value="Epoxide_hydrolase"/>
</dbReference>
<keyword evidence="8" id="KW-0732">Signal</keyword>
<feature type="active site" description="Proton acceptor" evidence="7">
    <location>
        <position position="435"/>
    </location>
</feature>
<feature type="chain" id="PRO_5005203617" description="Epoxide hydrolase" evidence="8">
    <location>
        <begin position="22"/>
        <end position="460"/>
    </location>
</feature>
<gene>
    <name evidence="10" type="primary">JHEH</name>
</gene>
<protein>
    <recommendedName>
        <fullName evidence="6">Epoxide hydrolase</fullName>
        <ecNumber evidence="6">3.3.2.9</ecNumber>
    </recommendedName>
</protein>
<evidence type="ECO:0000256" key="2">
    <source>
        <dbReference type="ARBA" id="ARBA00004111"/>
    </source>
</evidence>
<dbReference type="InterPro" id="IPR000639">
    <property type="entry name" value="Epox_hydrolase-like"/>
</dbReference>
<comment type="catalytic activity">
    <reaction evidence="6">
        <text>cis-stilbene oxide + H2O = (1R,2R)-hydrobenzoin</text>
        <dbReference type="Rhea" id="RHEA:23900"/>
        <dbReference type="ChEBI" id="CHEBI:15377"/>
        <dbReference type="ChEBI" id="CHEBI:50004"/>
        <dbReference type="ChEBI" id="CHEBI:50014"/>
        <dbReference type="EC" id="3.3.2.9"/>
    </reaction>
</comment>
<dbReference type="EMBL" id="KM886343">
    <property type="protein sequence ID" value="AKL71620.1"/>
    <property type="molecule type" value="mRNA"/>
</dbReference>
<feature type="domain" description="Epoxide hydrolase N-terminal" evidence="9">
    <location>
        <begin position="51"/>
        <end position="162"/>
    </location>
</feature>
<dbReference type="PANTHER" id="PTHR21661:SF35">
    <property type="entry name" value="EPOXIDE HYDROLASE"/>
    <property type="match status" value="1"/>
</dbReference>
<dbReference type="GO" id="GO:0097176">
    <property type="term" value="P:epoxide metabolic process"/>
    <property type="evidence" value="ECO:0007669"/>
    <property type="project" value="TreeGrafter"/>
</dbReference>
<comment type="catalytic activity">
    <reaction evidence="1 6">
        <text>1-(4-methoxyphenyl)-N-methyl-N-[(3-methyloxetan-3-yl)methyl]methanamine + H2O = 2-{[(4-methoxybenzyl)(methyl)amino]methyl}-2-methylpropane-1,3-diol</text>
        <dbReference type="Rhea" id="RHEA:55764"/>
        <dbReference type="ChEBI" id="CHEBI:15377"/>
        <dbReference type="ChEBI" id="CHEBI:139161"/>
        <dbReference type="ChEBI" id="CHEBI:139164"/>
        <dbReference type="EC" id="3.3.2.9"/>
    </reaction>
</comment>
<dbReference type="PIRSF" id="PIRSF001112">
    <property type="entry name" value="Epoxide_hydrolase"/>
    <property type="match status" value="1"/>
</dbReference>
<dbReference type="GO" id="GO:0005789">
    <property type="term" value="C:endoplasmic reticulum membrane"/>
    <property type="evidence" value="ECO:0007669"/>
    <property type="project" value="UniProtKB-SubCell"/>
</dbReference>
<sequence length="460" mass="51286">MGAIKFLVVGVLVAGVAFKVAEKMLVIPPIPAIDPNPWWGPGQPQPEDTTIKPFKIKIPENDVEDLKTRLGLPLRLTPPLIGANFTYGMSQNTLEQIVTYWKTKYNWTEREKKLNQYPHFKTRIEGLDIHFLRASAKVTEKKGTKVVPLLLIHGWPGSFVEFYSILPLLTKPQDGSDVVFEVICPSIPGYGFSQSSAKQGLGLMETSQIFLKLMKRLGYDKFYLQGGDWGAIISNFMATMYPDNILGVHLNMVAVNTPGPNIKLILGAVLPAGIVVAEKDQDKLYPLGDKFSMIARETGYLHLQATKPDTVGAALNQSPVGLASYILEKFSTWTHQNNPHLPDGGLLQKDFPIPLDELLDNICVYWFTGSITSSMRYYAENFGRMSATFLMDRIPCEVPAGIAVFPQELLNQPKNFIAHKFHDIVTYTDQPAGGHFAAMERPQLLAADIHKFVSAVEKRR</sequence>
<dbReference type="InterPro" id="IPR010497">
    <property type="entry name" value="Epoxide_hydro_N"/>
</dbReference>